<dbReference type="Gene3D" id="1.20.5.4880">
    <property type="match status" value="1"/>
</dbReference>
<feature type="transmembrane region" description="Helical" evidence="5">
    <location>
        <begin position="182"/>
        <end position="206"/>
    </location>
</feature>
<evidence type="ECO:0000256" key="4">
    <source>
        <dbReference type="SAM" id="MobiDB-lite"/>
    </source>
</evidence>
<dbReference type="SUPFAM" id="SSF144284">
    <property type="entry name" value="Sec2 N-terminal region"/>
    <property type="match status" value="1"/>
</dbReference>
<dbReference type="CDD" id="cd00637">
    <property type="entry name" value="7tm_classA_rhodopsin-like"/>
    <property type="match status" value="1"/>
</dbReference>
<feature type="coiled-coil region" evidence="3">
    <location>
        <begin position="336"/>
        <end position="377"/>
    </location>
</feature>
<dbReference type="Gene3D" id="1.20.1070.10">
    <property type="entry name" value="Rhodopsin 7-helix transmembrane proteins"/>
    <property type="match status" value="1"/>
</dbReference>
<evidence type="ECO:0000313" key="6">
    <source>
        <dbReference type="EMBL" id="EGT41027.1"/>
    </source>
</evidence>
<protein>
    <recommendedName>
        <fullName evidence="8">G-protein coupled receptors family 1 profile domain-containing protein</fullName>
    </recommendedName>
</protein>
<dbReference type="InParanoid" id="G0NZ26"/>
<feature type="compositionally biased region" description="Low complexity" evidence="4">
    <location>
        <begin position="274"/>
        <end position="289"/>
    </location>
</feature>
<feature type="transmembrane region" description="Helical" evidence="5">
    <location>
        <begin position="30"/>
        <end position="50"/>
    </location>
</feature>
<dbReference type="Pfam" id="PF10323">
    <property type="entry name" value="7TM_GPCR_Srv"/>
    <property type="match status" value="1"/>
</dbReference>
<evidence type="ECO:0008006" key="8">
    <source>
        <dbReference type="Google" id="ProtNLM"/>
    </source>
</evidence>
<feature type="compositionally biased region" description="Polar residues" evidence="4">
    <location>
        <begin position="400"/>
        <end position="410"/>
    </location>
</feature>
<dbReference type="AlphaFoldDB" id="G0NZ26"/>
<organism evidence="7">
    <name type="scientific">Caenorhabditis brenneri</name>
    <name type="common">Nematode worm</name>
    <dbReference type="NCBI Taxonomy" id="135651"/>
    <lineage>
        <taxon>Eukaryota</taxon>
        <taxon>Metazoa</taxon>
        <taxon>Ecdysozoa</taxon>
        <taxon>Nematoda</taxon>
        <taxon>Chromadorea</taxon>
        <taxon>Rhabditida</taxon>
        <taxon>Rhabditina</taxon>
        <taxon>Rhabditomorpha</taxon>
        <taxon>Rhabditoidea</taxon>
        <taxon>Rhabditidae</taxon>
        <taxon>Peloderinae</taxon>
        <taxon>Caenorhabditis</taxon>
    </lineage>
</organism>
<proteinExistence type="inferred from homology"/>
<keyword evidence="5" id="KW-0472">Membrane</keyword>
<name>G0NZ26_CAEBE</name>
<feature type="transmembrane region" description="Helical" evidence="5">
    <location>
        <begin position="105"/>
        <end position="128"/>
    </location>
</feature>
<dbReference type="STRING" id="135651.G0NZ26"/>
<dbReference type="InterPro" id="IPR019426">
    <property type="entry name" value="7TM_GPCR_serpentine_rcpt_Srv"/>
</dbReference>
<keyword evidence="1 3" id="KW-0175">Coiled coil</keyword>
<keyword evidence="5" id="KW-1133">Transmembrane helix</keyword>
<dbReference type="SUPFAM" id="SSF81321">
    <property type="entry name" value="Family A G protein-coupled receptor-like"/>
    <property type="match status" value="1"/>
</dbReference>
<dbReference type="FunCoup" id="G0NZ26">
    <property type="interactions" value="405"/>
</dbReference>
<dbReference type="CDD" id="cd21044">
    <property type="entry name" value="Rab11BD_RAB3IP_like"/>
    <property type="match status" value="1"/>
</dbReference>
<dbReference type="GO" id="GO:0006887">
    <property type="term" value="P:exocytosis"/>
    <property type="evidence" value="ECO:0007669"/>
    <property type="project" value="TreeGrafter"/>
</dbReference>
<evidence type="ECO:0000256" key="5">
    <source>
        <dbReference type="SAM" id="Phobius"/>
    </source>
</evidence>
<comment type="similarity">
    <text evidence="2">Belongs to the SEC2 family.</text>
</comment>
<dbReference type="eggNOG" id="KOG4324">
    <property type="taxonomic scope" value="Eukaryota"/>
</dbReference>
<dbReference type="GO" id="GO:0005085">
    <property type="term" value="F:guanyl-nucleotide exchange factor activity"/>
    <property type="evidence" value="ECO:0007669"/>
    <property type="project" value="InterPro"/>
</dbReference>
<dbReference type="Proteomes" id="UP000008068">
    <property type="component" value="Unassembled WGS sequence"/>
</dbReference>
<dbReference type="InterPro" id="IPR040351">
    <property type="entry name" value="RAB3IL/RAB3IP/Sec2"/>
</dbReference>
<evidence type="ECO:0000256" key="2">
    <source>
        <dbReference type="ARBA" id="ARBA00025794"/>
    </source>
</evidence>
<feature type="compositionally biased region" description="Basic and acidic residues" evidence="4">
    <location>
        <begin position="439"/>
        <end position="449"/>
    </location>
</feature>
<dbReference type="OrthoDB" id="5560525at2759"/>
<feature type="transmembrane region" description="Helical" evidence="5">
    <location>
        <begin position="149"/>
        <end position="170"/>
    </location>
</feature>
<feature type="transmembrane region" description="Helical" evidence="5">
    <location>
        <begin position="57"/>
        <end position="77"/>
    </location>
</feature>
<evidence type="ECO:0000256" key="1">
    <source>
        <dbReference type="ARBA" id="ARBA00023054"/>
    </source>
</evidence>
<gene>
    <name evidence="6" type="ORF">CAEBREN_13472</name>
</gene>
<keyword evidence="7" id="KW-1185">Reference proteome</keyword>
<feature type="compositionally biased region" description="Polar residues" evidence="4">
    <location>
        <begin position="427"/>
        <end position="438"/>
    </location>
</feature>
<dbReference type="GO" id="GO:0070319">
    <property type="term" value="C:Golgi to plasma membrane transport vesicle"/>
    <property type="evidence" value="ECO:0007669"/>
    <property type="project" value="TreeGrafter"/>
</dbReference>
<feature type="region of interest" description="Disordered" evidence="4">
    <location>
        <begin position="383"/>
        <end position="450"/>
    </location>
</feature>
<reference evidence="7" key="1">
    <citation type="submission" date="2011-07" db="EMBL/GenBank/DDBJ databases">
        <authorList>
            <consortium name="Caenorhabditis brenneri Sequencing and Analysis Consortium"/>
            <person name="Wilson R.K."/>
        </authorList>
    </citation>
    <scope>NUCLEOTIDE SEQUENCE [LARGE SCALE GENOMIC DNA]</scope>
    <source>
        <strain evidence="7">PB2801</strain>
    </source>
</reference>
<dbReference type="PANTHER" id="PTHR14430">
    <property type="entry name" value="RABIN3-RELATED"/>
    <property type="match status" value="1"/>
</dbReference>
<dbReference type="HOGENOM" id="CLU_446350_0_0_1"/>
<accession>G0NZ26</accession>
<dbReference type="PANTHER" id="PTHR14430:SF0">
    <property type="entry name" value="SEC2P DOMAIN-CONTAINING PROTEIN"/>
    <property type="match status" value="1"/>
</dbReference>
<feature type="region of interest" description="Disordered" evidence="4">
    <location>
        <begin position="274"/>
        <end position="293"/>
    </location>
</feature>
<keyword evidence="5" id="KW-0812">Transmembrane</keyword>
<evidence type="ECO:0000313" key="7">
    <source>
        <dbReference type="Proteomes" id="UP000008068"/>
    </source>
</evidence>
<sequence>MLFDSDEESANRFWYKVGSYGIMITEQASLYFTLLMTINRFAVFVFPSILSIFTSKGIHIISSFLWVYINFIVFWNYNYGTTKTFSKKTISMKEVLLGNNLLTKFFTISSTCLPIVMLGMYLIIFVFIMKKRNVADNQTQKRTDRDTSLVVQALIITIALECVNLTDVFTPFFKTANLSLQWIWTIFCYCVTIFNQLVNPLFFLMVNKMVRSVAKHIFDKNISSFLSDTSSTNKIPESKTAPNRSYAKMVDTISVLNPIHLEMSVDPQDSIRISARSTTSSSASTSSDSELMSPRAEELLRMQAELRATRTALAEKDKKMTQIQTTVDEEVQELTEKEAYKMVNSAEERREKAEKLLNESRLEVEVLQAEVRALKELISAPGMGKNHFKQTTSPEHKSTLSKLFNSTSSSKKPHHKESGSDKKKASSLPSTSSYSHQNSTEEREQKEADAVEEIDPILFAEFESWREAGHPDKSHPFIDRVLMEEVEPCMLFENSDLASEVMLAIRENRVQLEPLNELKPSVRICSLTNASRFCPYRVRTGDEGEQWHFVSLIARNRIAAVCDFYTCIRYLSQGLIKPGPRDSYFHVVNLRKNMSLAKLGLGFVPRSNIRHH</sequence>
<dbReference type="Pfam" id="PF25555">
    <property type="entry name" value="RAB3A-like_C"/>
    <property type="match status" value="1"/>
</dbReference>
<dbReference type="EMBL" id="GL379986">
    <property type="protein sequence ID" value="EGT41027.1"/>
    <property type="molecule type" value="Genomic_DNA"/>
</dbReference>
<evidence type="ECO:0000256" key="3">
    <source>
        <dbReference type="SAM" id="Coils"/>
    </source>
</evidence>